<dbReference type="PANTHER" id="PTHR47771">
    <property type="entry name" value="LD27203P-RELATED"/>
    <property type="match status" value="1"/>
</dbReference>
<name>A0A9P0G0P8_BEMTA</name>
<feature type="compositionally biased region" description="Low complexity" evidence="1">
    <location>
        <begin position="415"/>
        <end position="435"/>
    </location>
</feature>
<proteinExistence type="predicted"/>
<dbReference type="KEGG" id="btab:109042584"/>
<feature type="region of interest" description="Disordered" evidence="1">
    <location>
        <begin position="401"/>
        <end position="453"/>
    </location>
</feature>
<sequence>MHHSRMITRTQVVAVSIAAILSLGLASERHKGRRPMATAIALQQVPQASEKFFDLTEKHKHPHKRGLFAKFIGAITGNDESENAPVITITSVHGYPGSHRFSPGYTYGYAPSYSNYGGSFGYYRNAGFGPKGFSSLDAYAPQTSALNSNSFSGFSPGPPQSYVSHGQTANGEPVKTITITKEVPVPYPVHVEKKVPYPVKVPVDRPVPITVPKPYAVHVDKPVPYPVKVPVQVPVPVTVEKHVPFAVKVPVDKPIPIHVPKPFPIYIERKVPYPVEKHVPFSVKYPIQQGPFPVQQGPFPVQPGPHPLEKKVPFPMRFSVERPFSFAQPGMRPYPIDVERQIPWEQKPIVVPIKVPIKIPYPVEVKVPLHIPIVGKQEVNHSDGDNFPGFGATFSGFDNSGNNSQASSLTGADFGGAPSRTSSGTRRTARVATRAEGIRRTRRDRSRTASART</sequence>
<accession>A0A9P0G0P8</accession>
<dbReference type="AlphaFoldDB" id="A0A9P0G0P8"/>
<reference evidence="2" key="1">
    <citation type="submission" date="2021-12" db="EMBL/GenBank/DDBJ databases">
        <authorList>
            <person name="King R."/>
        </authorList>
    </citation>
    <scope>NUCLEOTIDE SEQUENCE</scope>
</reference>
<keyword evidence="3" id="KW-1185">Reference proteome</keyword>
<gene>
    <name evidence="2" type="ORF">BEMITA_LOCUS8328</name>
</gene>
<dbReference type="EMBL" id="OU963865">
    <property type="protein sequence ID" value="CAH0771607.1"/>
    <property type="molecule type" value="Genomic_DNA"/>
</dbReference>
<evidence type="ECO:0000256" key="1">
    <source>
        <dbReference type="SAM" id="MobiDB-lite"/>
    </source>
</evidence>
<evidence type="ECO:0000313" key="3">
    <source>
        <dbReference type="Proteomes" id="UP001152759"/>
    </source>
</evidence>
<evidence type="ECO:0000313" key="2">
    <source>
        <dbReference type="EMBL" id="CAH0771607.1"/>
    </source>
</evidence>
<organism evidence="2 3">
    <name type="scientific">Bemisia tabaci</name>
    <name type="common">Sweetpotato whitefly</name>
    <name type="synonym">Aleurodes tabaci</name>
    <dbReference type="NCBI Taxonomy" id="7038"/>
    <lineage>
        <taxon>Eukaryota</taxon>
        <taxon>Metazoa</taxon>
        <taxon>Ecdysozoa</taxon>
        <taxon>Arthropoda</taxon>
        <taxon>Hexapoda</taxon>
        <taxon>Insecta</taxon>
        <taxon>Pterygota</taxon>
        <taxon>Neoptera</taxon>
        <taxon>Paraneoptera</taxon>
        <taxon>Hemiptera</taxon>
        <taxon>Sternorrhyncha</taxon>
        <taxon>Aleyrodoidea</taxon>
        <taxon>Aleyrodidae</taxon>
        <taxon>Aleyrodinae</taxon>
        <taxon>Bemisia</taxon>
    </lineage>
</organism>
<dbReference type="Proteomes" id="UP001152759">
    <property type="component" value="Chromosome 4"/>
</dbReference>
<feature type="compositionally biased region" description="Polar residues" evidence="1">
    <location>
        <begin position="401"/>
        <end position="410"/>
    </location>
</feature>
<dbReference type="PANTHER" id="PTHR47771:SF3">
    <property type="entry name" value="LD27203P"/>
    <property type="match status" value="1"/>
</dbReference>
<protein>
    <submittedName>
        <fullName evidence="2">Uncharacterized protein</fullName>
    </submittedName>
</protein>